<gene>
    <name evidence="1" type="primary">Cnig_chr_X.g26119</name>
    <name evidence="1" type="ORF">B9Z55_026119</name>
</gene>
<dbReference type="EMBL" id="PDUG01000006">
    <property type="protein sequence ID" value="PIC21186.1"/>
    <property type="molecule type" value="Genomic_DNA"/>
</dbReference>
<comment type="caution">
    <text evidence="1">The sequence shown here is derived from an EMBL/GenBank/DDBJ whole genome shotgun (WGS) entry which is preliminary data.</text>
</comment>
<organism evidence="1 2">
    <name type="scientific">Caenorhabditis nigoni</name>
    <dbReference type="NCBI Taxonomy" id="1611254"/>
    <lineage>
        <taxon>Eukaryota</taxon>
        <taxon>Metazoa</taxon>
        <taxon>Ecdysozoa</taxon>
        <taxon>Nematoda</taxon>
        <taxon>Chromadorea</taxon>
        <taxon>Rhabditida</taxon>
        <taxon>Rhabditina</taxon>
        <taxon>Rhabditomorpha</taxon>
        <taxon>Rhabditoidea</taxon>
        <taxon>Rhabditidae</taxon>
        <taxon>Peloderinae</taxon>
        <taxon>Caenorhabditis</taxon>
    </lineage>
</organism>
<sequence length="94" mass="10350">MAQIAPQNMNGLLESPFVSTSTISTLNSIQFEVDIELASPEPSPETTTPVEAEVVEAEAVEDDKQVEEPKRKILEIVQSVGQTLIRKLRSRAEN</sequence>
<dbReference type="AlphaFoldDB" id="A0A2G5T255"/>
<evidence type="ECO:0000313" key="2">
    <source>
        <dbReference type="Proteomes" id="UP000230233"/>
    </source>
</evidence>
<proteinExistence type="predicted"/>
<keyword evidence="2" id="KW-1185">Reference proteome</keyword>
<reference evidence="2" key="1">
    <citation type="submission" date="2017-10" db="EMBL/GenBank/DDBJ databases">
        <title>Rapid genome shrinkage in a self-fertile nematode reveals novel sperm competition proteins.</title>
        <authorList>
            <person name="Yin D."/>
            <person name="Schwarz E.M."/>
            <person name="Thomas C.G."/>
            <person name="Felde R.L."/>
            <person name="Korf I.F."/>
            <person name="Cutter A.D."/>
            <person name="Schartner C.M."/>
            <person name="Ralston E.J."/>
            <person name="Meyer B.J."/>
            <person name="Haag E.S."/>
        </authorList>
    </citation>
    <scope>NUCLEOTIDE SEQUENCE [LARGE SCALE GENOMIC DNA]</scope>
    <source>
        <strain evidence="2">JU1422</strain>
    </source>
</reference>
<name>A0A2G5T255_9PELO</name>
<accession>A0A2G5T255</accession>
<dbReference type="Proteomes" id="UP000230233">
    <property type="component" value="Chromosome X"/>
</dbReference>
<evidence type="ECO:0000313" key="1">
    <source>
        <dbReference type="EMBL" id="PIC21186.1"/>
    </source>
</evidence>
<dbReference type="OrthoDB" id="10388729at2759"/>
<protein>
    <submittedName>
        <fullName evidence="1">Uncharacterized protein</fullName>
    </submittedName>
</protein>